<reference evidence="1 2" key="1">
    <citation type="journal article" date="2019" name="Anaerobe">
        <title>Detection of Robinsoniella peoriensis in multiple bone samples of a trauma patient.</title>
        <authorList>
            <person name="Schrottner P."/>
            <person name="Hartwich K."/>
            <person name="Bunk B."/>
            <person name="Schober I."/>
            <person name="Helbig S."/>
            <person name="Rudolph W.W."/>
            <person name="Gunzer F."/>
        </authorList>
    </citation>
    <scope>NUCLEOTIDE SEQUENCE [LARGE SCALE GENOMIC DNA]</scope>
    <source>
        <strain evidence="1 2">DSM 106044</strain>
    </source>
</reference>
<dbReference type="InterPro" id="IPR045707">
    <property type="entry name" value="DUF6063"/>
</dbReference>
<accession>A0A4U8QA87</accession>
<comment type="caution">
    <text evidence="1">The sequence shown here is derived from an EMBL/GenBank/DDBJ whole genome shotgun (WGS) entry which is preliminary data.</text>
</comment>
<dbReference type="STRING" id="180332.GCA_000797495_04292"/>
<dbReference type="RefSeq" id="WP_138002051.1">
    <property type="nucleotide sequence ID" value="NZ_JBHTNY010000018.1"/>
</dbReference>
<evidence type="ECO:0000313" key="2">
    <source>
        <dbReference type="Proteomes" id="UP000306509"/>
    </source>
</evidence>
<evidence type="ECO:0000313" key="1">
    <source>
        <dbReference type="EMBL" id="TLD01901.1"/>
    </source>
</evidence>
<protein>
    <submittedName>
        <fullName evidence="1">Uncharacterized protein</fullName>
    </submittedName>
</protein>
<dbReference type="EMBL" id="QGQD01000025">
    <property type="protein sequence ID" value="TLD01901.1"/>
    <property type="molecule type" value="Genomic_DNA"/>
</dbReference>
<gene>
    <name evidence="1" type="ORF">DSM106044_01271</name>
</gene>
<dbReference type="Pfam" id="PF19539">
    <property type="entry name" value="DUF6063"/>
    <property type="match status" value="1"/>
</dbReference>
<dbReference type="AlphaFoldDB" id="A0A4U8QA87"/>
<proteinExistence type="predicted"/>
<dbReference type="Proteomes" id="UP000306509">
    <property type="component" value="Unassembled WGS sequence"/>
</dbReference>
<sequence>MLKQALAIYNRLLENGEIDAKTDSELYIEYKNEEVREILEQFSEELNFRILDTGNTIYMIPNLDNDVLGYVMKDFRENIATNAKLVDAYLQCYICMMIFQMFYGGKNTNPIQREFIQTKDLIEALDQKMEGYLAGEEEALSLEKDYCINFYKIAQLWQNKQIGDSIARKSKLGTLARAYAQLEHEKLVRVLEEGREIRRTRRMDDLFLYYYLDEARVQEIHQLFSQGEKINAED</sequence>
<keyword evidence="2" id="KW-1185">Reference proteome</keyword>
<organism evidence="1 2">
    <name type="scientific">Robinsoniella peoriensis</name>
    <dbReference type="NCBI Taxonomy" id="180332"/>
    <lineage>
        <taxon>Bacteria</taxon>
        <taxon>Bacillati</taxon>
        <taxon>Bacillota</taxon>
        <taxon>Clostridia</taxon>
        <taxon>Lachnospirales</taxon>
        <taxon>Lachnospiraceae</taxon>
        <taxon>Robinsoniella</taxon>
    </lineage>
</organism>
<name>A0A4U8QA87_9FIRM</name>